<accession>A0A556MRE5</accession>
<feature type="signal peptide" evidence="1">
    <location>
        <begin position="1"/>
        <end position="23"/>
    </location>
</feature>
<dbReference type="AlphaFoldDB" id="A0A556MRE5"/>
<reference evidence="2 3" key="1">
    <citation type="submission" date="2019-07" db="EMBL/GenBank/DDBJ databases">
        <authorList>
            <person name="Huq M.A."/>
        </authorList>
    </citation>
    <scope>NUCLEOTIDE SEQUENCE [LARGE SCALE GENOMIC DNA]</scope>
    <source>
        <strain evidence="2 3">MAH-3</strain>
    </source>
</reference>
<evidence type="ECO:0000313" key="2">
    <source>
        <dbReference type="EMBL" id="TSJ42465.1"/>
    </source>
</evidence>
<name>A0A556MRE5_9FLAO</name>
<evidence type="ECO:0000256" key="1">
    <source>
        <dbReference type="SAM" id="SignalP"/>
    </source>
</evidence>
<keyword evidence="3" id="KW-1185">Reference proteome</keyword>
<sequence>MMLNRILLLLAVLLISFSGTTQTKYTVHRKGRIYLGISGGMNFSAAHVVKDYNLLMITPQSSASNTDSEKDYQPLFKNKGSQFGLYFSYSFKKNLAIVFQPAYQTCGFDYRTAYSWSDTMNGSDFRMEMMHQQKLSGVNLPLLVRWDFTSSQFSPYVQAGIFANFRHQAKKTIFYDYTIDEEVDKKTADKTGEADLTEHINKANFGLSAGVGFTYFANYFAISLESNFRYGFRSIVNDQNRYADYTGFSVQYLDVMDQLKLMNLDIQLTVMFPIDNSISLGILRKSRH</sequence>
<protein>
    <submittedName>
        <fullName evidence="2">PorT family protein</fullName>
    </submittedName>
</protein>
<organism evidence="2 3">
    <name type="scientific">Fluviicola chungangensis</name>
    <dbReference type="NCBI Taxonomy" id="2597671"/>
    <lineage>
        <taxon>Bacteria</taxon>
        <taxon>Pseudomonadati</taxon>
        <taxon>Bacteroidota</taxon>
        <taxon>Flavobacteriia</taxon>
        <taxon>Flavobacteriales</taxon>
        <taxon>Crocinitomicaceae</taxon>
        <taxon>Fluviicola</taxon>
    </lineage>
</organism>
<gene>
    <name evidence="2" type="ORF">FO442_11910</name>
</gene>
<dbReference type="EMBL" id="VLPL01000005">
    <property type="protein sequence ID" value="TSJ42465.1"/>
    <property type="molecule type" value="Genomic_DNA"/>
</dbReference>
<dbReference type="InterPro" id="IPR011250">
    <property type="entry name" value="OMP/PagP_B-barrel"/>
</dbReference>
<dbReference type="Gene3D" id="2.40.160.20">
    <property type="match status" value="1"/>
</dbReference>
<comment type="caution">
    <text evidence="2">The sequence shown here is derived from an EMBL/GenBank/DDBJ whole genome shotgun (WGS) entry which is preliminary data.</text>
</comment>
<dbReference type="RefSeq" id="WP_144333418.1">
    <property type="nucleotide sequence ID" value="NZ_VLPL01000005.1"/>
</dbReference>
<dbReference type="SUPFAM" id="SSF56925">
    <property type="entry name" value="OMPA-like"/>
    <property type="match status" value="1"/>
</dbReference>
<proteinExistence type="predicted"/>
<dbReference type="OrthoDB" id="1466662at2"/>
<dbReference type="Proteomes" id="UP000316008">
    <property type="component" value="Unassembled WGS sequence"/>
</dbReference>
<keyword evidence="1" id="KW-0732">Signal</keyword>
<feature type="chain" id="PRO_5021999466" evidence="1">
    <location>
        <begin position="24"/>
        <end position="288"/>
    </location>
</feature>
<evidence type="ECO:0000313" key="3">
    <source>
        <dbReference type="Proteomes" id="UP000316008"/>
    </source>
</evidence>